<sequence>MLIASLAALFLAGRAHGDRSISAAPMQKDHIADLARRAHAGDIAIIGMGERNREPRPVVDVDAAGCSVAFKTAISTAGFRAQIADFSRDLIIEMVSSNEVQVIYKRDPSQGFTLRSRRGDTSLHDELRGIQEVCRAANMLF</sequence>
<proteinExistence type="predicted"/>
<dbReference type="Proteomes" id="UP000028135">
    <property type="component" value="Unassembled WGS sequence"/>
</dbReference>
<comment type="caution">
    <text evidence="1">The sequence shown here is derived from an EMBL/GenBank/DDBJ whole genome shotgun (WGS) entry which is preliminary data.</text>
</comment>
<evidence type="ECO:0000313" key="1">
    <source>
        <dbReference type="EMBL" id="KER36084.1"/>
    </source>
</evidence>
<gene>
    <name evidence="1" type="ORF">AL00_12575</name>
</gene>
<dbReference type="EMBL" id="JANF02000059">
    <property type="protein sequence ID" value="KER36084.1"/>
    <property type="molecule type" value="Genomic_DNA"/>
</dbReference>
<reference evidence="1 2" key="1">
    <citation type="submission" date="2014-05" db="EMBL/GenBank/DDBJ databases">
        <title>Genome Announcement of Sphingobium lucknowense F2.</title>
        <authorList>
            <person name="Lal R."/>
            <person name="Negi V."/>
            <person name="Lata P."/>
            <person name="Sangwan N."/>
            <person name="Gupta S.K."/>
            <person name="Rao D.L.N."/>
            <person name="Das S."/>
        </authorList>
    </citation>
    <scope>NUCLEOTIDE SEQUENCE [LARGE SCALE GENOMIC DNA]</scope>
    <source>
        <strain evidence="1 2">F2</strain>
    </source>
</reference>
<dbReference type="RefSeq" id="WP_020817581.1">
    <property type="nucleotide sequence ID" value="NZ_JANF02000059.1"/>
</dbReference>
<protein>
    <submittedName>
        <fullName evidence="1">Uncharacterized protein</fullName>
    </submittedName>
</protein>
<dbReference type="AlphaFoldDB" id="A0A8E1C2E0"/>
<accession>A0A8E1C2E0</accession>
<name>A0A8E1C2E0_9SPHN</name>
<evidence type="ECO:0000313" key="2">
    <source>
        <dbReference type="Proteomes" id="UP000028135"/>
    </source>
</evidence>
<organism evidence="1 2">
    <name type="scientific">Sphingobium indicum F2</name>
    <dbReference type="NCBI Taxonomy" id="1450518"/>
    <lineage>
        <taxon>Bacteria</taxon>
        <taxon>Pseudomonadati</taxon>
        <taxon>Pseudomonadota</taxon>
        <taxon>Alphaproteobacteria</taxon>
        <taxon>Sphingomonadales</taxon>
        <taxon>Sphingomonadaceae</taxon>
        <taxon>Sphingobium</taxon>
    </lineage>
</organism>